<dbReference type="InterPro" id="IPR045861">
    <property type="entry name" value="CorA_cytoplasmic_dom"/>
</dbReference>
<comment type="catalytic activity">
    <reaction evidence="12">
        <text>Mg(2+)(in) = Mg(2+)(out)</text>
        <dbReference type="Rhea" id="RHEA:29827"/>
        <dbReference type="ChEBI" id="CHEBI:18420"/>
    </reaction>
</comment>
<evidence type="ECO:0000256" key="8">
    <source>
        <dbReference type="ARBA" id="ARBA00022842"/>
    </source>
</evidence>
<dbReference type="GO" id="GO:0015095">
    <property type="term" value="F:magnesium ion transmembrane transporter activity"/>
    <property type="evidence" value="ECO:0007669"/>
    <property type="project" value="TreeGrafter"/>
</dbReference>
<keyword evidence="6 14" id="KW-0812">Transmembrane</keyword>
<organism evidence="15 16">
    <name type="scientific">Sagittula stellata (strain ATCC 700073 / DSM 11524 / E-37)</name>
    <dbReference type="NCBI Taxonomy" id="388399"/>
    <lineage>
        <taxon>Bacteria</taxon>
        <taxon>Pseudomonadati</taxon>
        <taxon>Pseudomonadota</taxon>
        <taxon>Alphaproteobacteria</taxon>
        <taxon>Rhodobacterales</taxon>
        <taxon>Roseobacteraceae</taxon>
        <taxon>Sagittula</taxon>
    </lineage>
</organism>
<evidence type="ECO:0000313" key="15">
    <source>
        <dbReference type="EMBL" id="EBA07375.1"/>
    </source>
</evidence>
<dbReference type="Proteomes" id="UP000005713">
    <property type="component" value="Unassembled WGS sequence"/>
</dbReference>
<comment type="caution">
    <text evidence="15">The sequence shown here is derived from an EMBL/GenBank/DDBJ whole genome shotgun (WGS) entry which is preliminary data.</text>
</comment>
<dbReference type="PANTHER" id="PTHR46494:SF3">
    <property type="entry name" value="ZINC TRANSPORT PROTEIN ZNTB"/>
    <property type="match status" value="1"/>
</dbReference>
<dbReference type="PANTHER" id="PTHR46494">
    <property type="entry name" value="CORA FAMILY METAL ION TRANSPORTER (EUROFUNG)"/>
    <property type="match status" value="1"/>
</dbReference>
<evidence type="ECO:0000256" key="6">
    <source>
        <dbReference type="ARBA" id="ARBA00022692"/>
    </source>
</evidence>
<dbReference type="GO" id="GO:0000287">
    <property type="term" value="F:magnesium ion binding"/>
    <property type="evidence" value="ECO:0007669"/>
    <property type="project" value="TreeGrafter"/>
</dbReference>
<evidence type="ECO:0000256" key="7">
    <source>
        <dbReference type="ARBA" id="ARBA00022833"/>
    </source>
</evidence>
<dbReference type="EMBL" id="AAYA01000009">
    <property type="protein sequence ID" value="EBA07375.1"/>
    <property type="molecule type" value="Genomic_DNA"/>
</dbReference>
<dbReference type="GO" id="GO:0050897">
    <property type="term" value="F:cobalt ion binding"/>
    <property type="evidence" value="ECO:0007669"/>
    <property type="project" value="TreeGrafter"/>
</dbReference>
<comment type="subcellular location">
    <subcellularLocation>
        <location evidence="1">Cell membrane</location>
        <topology evidence="1">Multi-pass membrane protein</topology>
    </subcellularLocation>
</comment>
<evidence type="ECO:0000256" key="11">
    <source>
        <dbReference type="ARBA" id="ARBA00023136"/>
    </source>
</evidence>
<evidence type="ECO:0000256" key="2">
    <source>
        <dbReference type="ARBA" id="ARBA00009765"/>
    </source>
</evidence>
<gene>
    <name evidence="15" type="ORF">SSE37_21290</name>
</gene>
<evidence type="ECO:0000256" key="3">
    <source>
        <dbReference type="ARBA" id="ARBA00022448"/>
    </source>
</evidence>
<keyword evidence="3" id="KW-0813">Transport</keyword>
<evidence type="ECO:0000256" key="12">
    <source>
        <dbReference type="ARBA" id="ARBA00034269"/>
    </source>
</evidence>
<evidence type="ECO:0000256" key="10">
    <source>
        <dbReference type="ARBA" id="ARBA00023065"/>
    </source>
</evidence>
<keyword evidence="10" id="KW-0406">Ion transport</keyword>
<feature type="transmembrane region" description="Helical" evidence="14">
    <location>
        <begin position="290"/>
        <end position="310"/>
    </location>
</feature>
<dbReference type="AlphaFoldDB" id="A3K5I6"/>
<keyword evidence="5" id="KW-0997">Cell inner membrane</keyword>
<protein>
    <submittedName>
        <fullName evidence="15">Magnesium/cobalt transport protein, MIT family</fullName>
    </submittedName>
</protein>
<name>A3K5I6_SAGS3</name>
<evidence type="ECO:0000256" key="1">
    <source>
        <dbReference type="ARBA" id="ARBA00004651"/>
    </source>
</evidence>
<evidence type="ECO:0000256" key="4">
    <source>
        <dbReference type="ARBA" id="ARBA00022475"/>
    </source>
</evidence>
<comment type="similarity">
    <text evidence="2">Belongs to the CorA metal ion transporter (MIT) (TC 1.A.35) family.</text>
</comment>
<dbReference type="GO" id="GO:0005886">
    <property type="term" value="C:plasma membrane"/>
    <property type="evidence" value="ECO:0007669"/>
    <property type="project" value="UniProtKB-SubCell"/>
</dbReference>
<evidence type="ECO:0000256" key="14">
    <source>
        <dbReference type="SAM" id="Phobius"/>
    </source>
</evidence>
<dbReference type="Pfam" id="PF01544">
    <property type="entry name" value="CorA"/>
    <property type="match status" value="1"/>
</dbReference>
<proteinExistence type="inferred from homology"/>
<keyword evidence="8" id="KW-0460">Magnesium</keyword>
<dbReference type="GO" id="GO:0015087">
    <property type="term" value="F:cobalt ion transmembrane transporter activity"/>
    <property type="evidence" value="ECO:0007669"/>
    <property type="project" value="TreeGrafter"/>
</dbReference>
<reference evidence="15 16" key="1">
    <citation type="submission" date="2006-06" db="EMBL/GenBank/DDBJ databases">
        <authorList>
            <person name="Moran M.A."/>
            <person name="Ferriera S."/>
            <person name="Johnson J."/>
            <person name="Kravitz S."/>
            <person name="Beeson K."/>
            <person name="Sutton G."/>
            <person name="Rogers Y.-H."/>
            <person name="Friedman R."/>
            <person name="Frazier M."/>
            <person name="Venter J.C."/>
        </authorList>
    </citation>
    <scope>NUCLEOTIDE SEQUENCE [LARGE SCALE GENOMIC DNA]</scope>
    <source>
        <strain evidence="15 16">E-37</strain>
    </source>
</reference>
<keyword evidence="4" id="KW-1003">Cell membrane</keyword>
<keyword evidence="16" id="KW-1185">Reference proteome</keyword>
<dbReference type="SUPFAM" id="SSF144083">
    <property type="entry name" value="Magnesium transport protein CorA, transmembrane region"/>
    <property type="match status" value="1"/>
</dbReference>
<keyword evidence="11 14" id="KW-0472">Membrane</keyword>
<dbReference type="FunFam" id="1.20.58.340:FF:000004">
    <property type="entry name" value="Magnesium transport protein CorA"/>
    <property type="match status" value="1"/>
</dbReference>
<keyword evidence="7" id="KW-0862">Zinc</keyword>
<keyword evidence="9 14" id="KW-1133">Transmembrane helix</keyword>
<dbReference type="eggNOG" id="COG0598">
    <property type="taxonomic scope" value="Bacteria"/>
</dbReference>
<dbReference type="Gene3D" id="1.20.58.340">
    <property type="entry name" value="Magnesium transport protein CorA, transmembrane region"/>
    <property type="match status" value="1"/>
</dbReference>
<comment type="function">
    <text evidence="13">Mediates influx of magnesium ions. Alternates between open and closed states. Activated by low cytoplasmic Mg(2+) levels. Inactive when cytoplasmic Mg(2+) levels are high.</text>
</comment>
<feature type="transmembrane region" description="Helical" evidence="14">
    <location>
        <begin position="259"/>
        <end position="278"/>
    </location>
</feature>
<dbReference type="InterPro" id="IPR045863">
    <property type="entry name" value="CorA_TM1_TM2"/>
</dbReference>
<dbReference type="InterPro" id="IPR002523">
    <property type="entry name" value="MgTranspt_CorA/ZnTranspt_ZntB"/>
</dbReference>
<sequence>MLRAFFIENSALKTAQADVPLDGARWIDLASPTTEEAARVGALGFEVPTLADMEEIEVSNRLYRFGDVEVLTVSLPGTGGDGKRGFGPVAFMLSPQRMITVRYHGPRSFETFPDHAVTSSAGCATHLHLFLGLIEEIVARIADLIEGTGRELDKAARELFEGDEPEDLLEDMIRIVGRRGEELANYRLSLLSLERALTTFSLNLPAKAGQGLKQVLKAHTRDIRSLVVHADFLTGRVAHVTDVILGMVSLQQSDANRTLSVVAVLFLPPTLVASIYGMNFPYVPGMHQPWGWLIATGLMAGSALGSFLFFRWKRWL</sequence>
<evidence type="ECO:0000256" key="9">
    <source>
        <dbReference type="ARBA" id="ARBA00022989"/>
    </source>
</evidence>
<accession>A3K5I6</accession>
<dbReference type="SUPFAM" id="SSF143865">
    <property type="entry name" value="CorA soluble domain-like"/>
    <property type="match status" value="1"/>
</dbReference>
<dbReference type="RefSeq" id="WP_005860324.1">
    <property type="nucleotide sequence ID" value="NZ_AAYA01000009.1"/>
</dbReference>
<evidence type="ECO:0000313" key="16">
    <source>
        <dbReference type="Proteomes" id="UP000005713"/>
    </source>
</evidence>
<evidence type="ECO:0000256" key="5">
    <source>
        <dbReference type="ARBA" id="ARBA00022519"/>
    </source>
</evidence>
<evidence type="ECO:0000256" key="13">
    <source>
        <dbReference type="ARBA" id="ARBA00045497"/>
    </source>
</evidence>
<dbReference type="OrthoDB" id="9803416at2"/>